<feature type="compositionally biased region" description="Basic and acidic residues" evidence="1">
    <location>
        <begin position="200"/>
        <end position="216"/>
    </location>
</feature>
<sequence length="222" mass="25468">MLYEDVLPSTTPTYEYKGIQDSLQILDRELEDSSNPYIVFIIDERSFLDCFENSEEGLLRTSWDTYDPSSNRLVVRMQTIIHSSASGSFASIFSSWPKDDNYRLIPMTKASVRGQSGMNKQADYSWTPIQSGRLKEFPTMVVEIAWSETRTKLVEDMNFWLSQCYGEVRTALSITVHARGKITIEKWELQGATPIPSHPENGDRTKTRTKMREDPRAPPPRS</sequence>
<dbReference type="AlphaFoldDB" id="W6QF72"/>
<reference evidence="2" key="1">
    <citation type="journal article" date="2014" name="Nat. Commun.">
        <title>Multiple recent horizontal transfers of a large genomic region in cheese making fungi.</title>
        <authorList>
            <person name="Cheeseman K."/>
            <person name="Ropars J."/>
            <person name="Renault P."/>
            <person name="Dupont J."/>
            <person name="Gouzy J."/>
            <person name="Branca A."/>
            <person name="Abraham A.L."/>
            <person name="Ceppi M."/>
            <person name="Conseiller E."/>
            <person name="Debuchy R."/>
            <person name="Malagnac F."/>
            <person name="Goarin A."/>
            <person name="Silar P."/>
            <person name="Lacoste S."/>
            <person name="Sallet E."/>
            <person name="Bensimon A."/>
            <person name="Giraud T."/>
            <person name="Brygoo Y."/>
        </authorList>
    </citation>
    <scope>NUCLEOTIDE SEQUENCE [LARGE SCALE GENOMIC DNA]</scope>
    <source>
        <strain evidence="2">FM164</strain>
    </source>
</reference>
<protein>
    <submittedName>
        <fullName evidence="2">Genomic scaffold, ProqFM164S03</fullName>
    </submittedName>
</protein>
<proteinExistence type="predicted"/>
<keyword evidence="3" id="KW-1185">Reference proteome</keyword>
<dbReference type="EMBL" id="HG792017">
    <property type="protein sequence ID" value="CDM34706.1"/>
    <property type="molecule type" value="Genomic_DNA"/>
</dbReference>
<evidence type="ECO:0000313" key="2">
    <source>
        <dbReference type="EMBL" id="CDM34706.1"/>
    </source>
</evidence>
<dbReference type="Proteomes" id="UP000030686">
    <property type="component" value="Unassembled WGS sequence"/>
</dbReference>
<gene>
    <name evidence="2" type="ORF">PROQFM164_S03g001431</name>
</gene>
<evidence type="ECO:0000313" key="3">
    <source>
        <dbReference type="Proteomes" id="UP000030686"/>
    </source>
</evidence>
<accession>W6QF72</accession>
<feature type="region of interest" description="Disordered" evidence="1">
    <location>
        <begin position="190"/>
        <end position="222"/>
    </location>
</feature>
<name>W6QF72_PENRF</name>
<evidence type="ECO:0000256" key="1">
    <source>
        <dbReference type="SAM" id="MobiDB-lite"/>
    </source>
</evidence>
<dbReference type="OrthoDB" id="76567at2759"/>
<organism evidence="2 3">
    <name type="scientific">Penicillium roqueforti (strain FM164)</name>
    <dbReference type="NCBI Taxonomy" id="1365484"/>
    <lineage>
        <taxon>Eukaryota</taxon>
        <taxon>Fungi</taxon>
        <taxon>Dikarya</taxon>
        <taxon>Ascomycota</taxon>
        <taxon>Pezizomycotina</taxon>
        <taxon>Eurotiomycetes</taxon>
        <taxon>Eurotiomycetidae</taxon>
        <taxon>Eurotiales</taxon>
        <taxon>Aspergillaceae</taxon>
        <taxon>Penicillium</taxon>
    </lineage>
</organism>